<name>A0A518B1D7_9BACT</name>
<protein>
    <submittedName>
        <fullName evidence="1">Uncharacterized protein</fullName>
    </submittedName>
</protein>
<dbReference type="Proteomes" id="UP000317093">
    <property type="component" value="Chromosome"/>
</dbReference>
<sequence>MRPVNYRLDLTVRCSDEERKDREAAYKIAAEWSGGGYVELKTFGFADDECLQRVYAAALKRLRRIELVEGELLGDLRVYRLSSSKHDYELERATDLEDRLRAQFQEVQGIDERG</sequence>
<gene>
    <name evidence="1" type="ORF">Pan216_16520</name>
</gene>
<dbReference type="KEGG" id="knv:Pan216_16520"/>
<evidence type="ECO:0000313" key="2">
    <source>
        <dbReference type="Proteomes" id="UP000317093"/>
    </source>
</evidence>
<keyword evidence="2" id="KW-1185">Reference proteome</keyword>
<dbReference type="EMBL" id="CP036279">
    <property type="protein sequence ID" value="QDU60800.1"/>
    <property type="molecule type" value="Genomic_DNA"/>
</dbReference>
<reference evidence="1 2" key="1">
    <citation type="submission" date="2019-02" db="EMBL/GenBank/DDBJ databases">
        <title>Deep-cultivation of Planctomycetes and their phenomic and genomic characterization uncovers novel biology.</title>
        <authorList>
            <person name="Wiegand S."/>
            <person name="Jogler M."/>
            <person name="Boedeker C."/>
            <person name="Pinto D."/>
            <person name="Vollmers J."/>
            <person name="Rivas-Marin E."/>
            <person name="Kohn T."/>
            <person name="Peeters S.H."/>
            <person name="Heuer A."/>
            <person name="Rast P."/>
            <person name="Oberbeckmann S."/>
            <person name="Bunk B."/>
            <person name="Jeske O."/>
            <person name="Meyerdierks A."/>
            <person name="Storesund J.E."/>
            <person name="Kallscheuer N."/>
            <person name="Luecker S."/>
            <person name="Lage O.M."/>
            <person name="Pohl T."/>
            <person name="Merkel B.J."/>
            <person name="Hornburger P."/>
            <person name="Mueller R.-W."/>
            <person name="Bruemmer F."/>
            <person name="Labrenz M."/>
            <person name="Spormann A.M."/>
            <person name="Op den Camp H."/>
            <person name="Overmann J."/>
            <person name="Amann R."/>
            <person name="Jetten M.S.M."/>
            <person name="Mascher T."/>
            <person name="Medema M.H."/>
            <person name="Devos D.P."/>
            <person name="Kaster A.-K."/>
            <person name="Ovreas L."/>
            <person name="Rohde M."/>
            <person name="Galperin M.Y."/>
            <person name="Jogler C."/>
        </authorList>
    </citation>
    <scope>NUCLEOTIDE SEQUENCE [LARGE SCALE GENOMIC DNA]</scope>
    <source>
        <strain evidence="1 2">Pan216</strain>
    </source>
</reference>
<dbReference type="OrthoDB" id="279285at2"/>
<evidence type="ECO:0000313" key="1">
    <source>
        <dbReference type="EMBL" id="QDU60800.1"/>
    </source>
</evidence>
<organism evidence="1 2">
    <name type="scientific">Kolteria novifilia</name>
    <dbReference type="NCBI Taxonomy" id="2527975"/>
    <lineage>
        <taxon>Bacteria</taxon>
        <taxon>Pseudomonadati</taxon>
        <taxon>Planctomycetota</taxon>
        <taxon>Planctomycetia</taxon>
        <taxon>Kolteriales</taxon>
        <taxon>Kolteriaceae</taxon>
        <taxon>Kolteria</taxon>
    </lineage>
</organism>
<proteinExistence type="predicted"/>
<dbReference type="AlphaFoldDB" id="A0A518B1D7"/>
<accession>A0A518B1D7</accession>
<dbReference type="RefSeq" id="WP_145257203.1">
    <property type="nucleotide sequence ID" value="NZ_CP036279.1"/>
</dbReference>